<dbReference type="PRINTS" id="PR01727">
    <property type="entry name" value="DNABINDINGHU"/>
</dbReference>
<reference evidence="2" key="1">
    <citation type="submission" date="2019-08" db="EMBL/GenBank/DDBJ databases">
        <authorList>
            <person name="Kucharzyk K."/>
            <person name="Murdoch R.W."/>
            <person name="Higgins S."/>
            <person name="Loffler F."/>
        </authorList>
    </citation>
    <scope>NUCLEOTIDE SEQUENCE</scope>
</reference>
<dbReference type="InterPro" id="IPR020816">
    <property type="entry name" value="Histone-like_DNA-bd_CS"/>
</dbReference>
<dbReference type="PANTHER" id="PTHR33175">
    <property type="entry name" value="DNA-BINDING PROTEIN HU"/>
    <property type="match status" value="1"/>
</dbReference>
<dbReference type="GO" id="GO:0003677">
    <property type="term" value="F:DNA binding"/>
    <property type="evidence" value="ECO:0007669"/>
    <property type="project" value="UniProtKB-KW"/>
</dbReference>
<dbReference type="InterPro" id="IPR000119">
    <property type="entry name" value="Hist_DNA-bd"/>
</dbReference>
<dbReference type="PROSITE" id="PS00045">
    <property type="entry name" value="HISTONE_LIKE"/>
    <property type="match status" value="1"/>
</dbReference>
<gene>
    <name evidence="2" type="primary">hup_10</name>
    <name evidence="2" type="ORF">SDC9_40088</name>
</gene>
<dbReference type="SUPFAM" id="SSF47729">
    <property type="entry name" value="IHF-like DNA-binding proteins"/>
    <property type="match status" value="1"/>
</dbReference>
<dbReference type="PANTHER" id="PTHR33175:SF3">
    <property type="entry name" value="DNA-BINDING PROTEIN HU-BETA"/>
    <property type="match status" value="1"/>
</dbReference>
<dbReference type="Gene3D" id="4.10.520.10">
    <property type="entry name" value="IHF-like DNA-binding proteins"/>
    <property type="match status" value="1"/>
</dbReference>
<name>A0A644VRW4_9ZZZZ</name>
<protein>
    <submittedName>
        <fullName evidence="2">DNA-binding protein HU</fullName>
    </submittedName>
</protein>
<dbReference type="EMBL" id="VSSQ01000409">
    <property type="protein sequence ID" value="MPL93940.1"/>
    <property type="molecule type" value="Genomic_DNA"/>
</dbReference>
<evidence type="ECO:0000313" key="2">
    <source>
        <dbReference type="EMBL" id="MPL93940.1"/>
    </source>
</evidence>
<dbReference type="GO" id="GO:0030527">
    <property type="term" value="F:structural constituent of chromatin"/>
    <property type="evidence" value="ECO:0007669"/>
    <property type="project" value="InterPro"/>
</dbReference>
<dbReference type="CDD" id="cd13831">
    <property type="entry name" value="HU"/>
    <property type="match status" value="1"/>
</dbReference>
<dbReference type="InterPro" id="IPR010992">
    <property type="entry name" value="IHF-like_DNA-bd_dom_sf"/>
</dbReference>
<accession>A0A644VRW4</accession>
<evidence type="ECO:0000256" key="1">
    <source>
        <dbReference type="ARBA" id="ARBA00023125"/>
    </source>
</evidence>
<keyword evidence="1 2" id="KW-0238">DNA-binding</keyword>
<dbReference type="Pfam" id="PF00216">
    <property type="entry name" value="Bac_DNA_binding"/>
    <property type="match status" value="1"/>
</dbReference>
<dbReference type="SMART" id="SM00411">
    <property type="entry name" value="BHL"/>
    <property type="match status" value="1"/>
</dbReference>
<comment type="caution">
    <text evidence="2">The sequence shown here is derived from an EMBL/GenBank/DDBJ whole genome shotgun (WGS) entry which is preliminary data.</text>
</comment>
<organism evidence="2">
    <name type="scientific">bioreactor metagenome</name>
    <dbReference type="NCBI Taxonomy" id="1076179"/>
    <lineage>
        <taxon>unclassified sequences</taxon>
        <taxon>metagenomes</taxon>
        <taxon>ecological metagenomes</taxon>
    </lineage>
</organism>
<proteinExistence type="predicted"/>
<sequence>MNKSELIAAVATKAGLTKKDSEKAVNAFIDAVKATVAKKKKVQLIGFGTFEHRVRKARNGKNPRTGETIKIAKATVPAFKAGKAFKDAVNKK</sequence>
<dbReference type="AlphaFoldDB" id="A0A644VRW4"/>